<dbReference type="EMBL" id="VIEB01000384">
    <property type="protein sequence ID" value="TQD92828.1"/>
    <property type="molecule type" value="Genomic_DNA"/>
</dbReference>
<evidence type="ECO:0000259" key="1">
    <source>
        <dbReference type="Pfam" id="PF13456"/>
    </source>
</evidence>
<dbReference type="GO" id="GO:0004523">
    <property type="term" value="F:RNA-DNA hybrid ribonuclease activity"/>
    <property type="evidence" value="ECO:0007669"/>
    <property type="project" value="InterPro"/>
</dbReference>
<sequence>MALAVRDGVLWAVAKGFQNVVIEGDSLQIVSALSDHSCDRSVIGHIVEDMRIRSTGFLQSLKMCVPMSATKATPWPIDSLAIA</sequence>
<dbReference type="GO" id="GO:0003676">
    <property type="term" value="F:nucleic acid binding"/>
    <property type="evidence" value="ECO:0007669"/>
    <property type="project" value="InterPro"/>
</dbReference>
<gene>
    <name evidence="2" type="ORF">C1H46_021603</name>
</gene>
<feature type="domain" description="RNase H type-1" evidence="1">
    <location>
        <begin position="3"/>
        <end position="52"/>
    </location>
</feature>
<protein>
    <recommendedName>
        <fullName evidence="1">RNase H type-1 domain-containing protein</fullName>
    </recommendedName>
</protein>
<dbReference type="Pfam" id="PF13456">
    <property type="entry name" value="RVT_3"/>
    <property type="match status" value="1"/>
</dbReference>
<proteinExistence type="predicted"/>
<name>A0A540M2A2_MALBA</name>
<evidence type="ECO:0000313" key="2">
    <source>
        <dbReference type="EMBL" id="TQD92828.1"/>
    </source>
</evidence>
<organism evidence="2 3">
    <name type="scientific">Malus baccata</name>
    <name type="common">Siberian crab apple</name>
    <name type="synonym">Pyrus baccata</name>
    <dbReference type="NCBI Taxonomy" id="106549"/>
    <lineage>
        <taxon>Eukaryota</taxon>
        <taxon>Viridiplantae</taxon>
        <taxon>Streptophyta</taxon>
        <taxon>Embryophyta</taxon>
        <taxon>Tracheophyta</taxon>
        <taxon>Spermatophyta</taxon>
        <taxon>Magnoliopsida</taxon>
        <taxon>eudicotyledons</taxon>
        <taxon>Gunneridae</taxon>
        <taxon>Pentapetalae</taxon>
        <taxon>rosids</taxon>
        <taxon>fabids</taxon>
        <taxon>Rosales</taxon>
        <taxon>Rosaceae</taxon>
        <taxon>Amygdaloideae</taxon>
        <taxon>Maleae</taxon>
        <taxon>Malus</taxon>
    </lineage>
</organism>
<dbReference type="AlphaFoldDB" id="A0A540M2A2"/>
<accession>A0A540M2A2</accession>
<dbReference type="Proteomes" id="UP000315295">
    <property type="component" value="Unassembled WGS sequence"/>
</dbReference>
<reference evidence="2 3" key="1">
    <citation type="journal article" date="2019" name="G3 (Bethesda)">
        <title>Sequencing of a Wild Apple (Malus baccata) Genome Unravels the Differences Between Cultivated and Wild Apple Species Regarding Disease Resistance and Cold Tolerance.</title>
        <authorList>
            <person name="Chen X."/>
        </authorList>
    </citation>
    <scope>NUCLEOTIDE SEQUENCE [LARGE SCALE GENOMIC DNA]</scope>
    <source>
        <strain evidence="3">cv. Shandingzi</strain>
        <tissue evidence="2">Leaves</tissue>
    </source>
</reference>
<evidence type="ECO:0000313" key="3">
    <source>
        <dbReference type="Proteomes" id="UP000315295"/>
    </source>
</evidence>
<dbReference type="InterPro" id="IPR002156">
    <property type="entry name" value="RNaseH_domain"/>
</dbReference>
<comment type="caution">
    <text evidence="2">The sequence shown here is derived from an EMBL/GenBank/DDBJ whole genome shotgun (WGS) entry which is preliminary data.</text>
</comment>
<keyword evidence="3" id="KW-1185">Reference proteome</keyword>